<evidence type="ECO:0000259" key="1">
    <source>
        <dbReference type="PROSITE" id="PS50943"/>
    </source>
</evidence>
<dbReference type="GO" id="GO:0003677">
    <property type="term" value="F:DNA binding"/>
    <property type="evidence" value="ECO:0007669"/>
    <property type="project" value="InterPro"/>
</dbReference>
<dbReference type="PROSITE" id="PS50943">
    <property type="entry name" value="HTH_CROC1"/>
    <property type="match status" value="1"/>
</dbReference>
<proteinExistence type="predicted"/>
<dbReference type="Gene3D" id="1.10.260.40">
    <property type="entry name" value="lambda repressor-like DNA-binding domains"/>
    <property type="match status" value="1"/>
</dbReference>
<dbReference type="InterPro" id="IPR010982">
    <property type="entry name" value="Lambda_DNA-bd_dom_sf"/>
</dbReference>
<dbReference type="CDD" id="cd00093">
    <property type="entry name" value="HTH_XRE"/>
    <property type="match status" value="1"/>
</dbReference>
<evidence type="ECO:0000313" key="2">
    <source>
        <dbReference type="EMBL" id="DAF43313.1"/>
    </source>
</evidence>
<name>A0A8S5RXG9_9CAUD</name>
<accession>A0A8S5RXG9</accession>
<dbReference type="Pfam" id="PF01381">
    <property type="entry name" value="HTH_3"/>
    <property type="match status" value="1"/>
</dbReference>
<organism evidence="2">
    <name type="scientific">Siphoviridae sp. ctEJG5</name>
    <dbReference type="NCBI Taxonomy" id="2827814"/>
    <lineage>
        <taxon>Viruses</taxon>
        <taxon>Duplodnaviria</taxon>
        <taxon>Heunggongvirae</taxon>
        <taxon>Uroviricota</taxon>
        <taxon>Caudoviricetes</taxon>
    </lineage>
</organism>
<feature type="domain" description="HTH cro/C1-type" evidence="1">
    <location>
        <begin position="8"/>
        <end position="63"/>
    </location>
</feature>
<dbReference type="EMBL" id="BK032506">
    <property type="protein sequence ID" value="DAF43313.1"/>
    <property type="molecule type" value="Genomic_DNA"/>
</dbReference>
<sequence length="119" mass="13820">MTDILIRVREVLLESQKSQTEIGKAIRKTPQYVWKLLNDDNANPSKSVIKDICQAFGINEDWINKGELPKDLKLDKDFSSICAEIGTEDSKAKEAIMKYYQLSSEDKELFWKFIERFAK</sequence>
<dbReference type="InterPro" id="IPR001387">
    <property type="entry name" value="Cro/C1-type_HTH"/>
</dbReference>
<protein>
    <submittedName>
        <fullName evidence="2">Helix-turn-helix domain protein</fullName>
    </submittedName>
</protein>
<dbReference type="SUPFAM" id="SSF47413">
    <property type="entry name" value="lambda repressor-like DNA-binding domains"/>
    <property type="match status" value="1"/>
</dbReference>
<dbReference type="SMART" id="SM00530">
    <property type="entry name" value="HTH_XRE"/>
    <property type="match status" value="1"/>
</dbReference>
<reference evidence="2" key="1">
    <citation type="journal article" date="2021" name="Proc. Natl. Acad. Sci. U.S.A.">
        <title>A Catalog of Tens of Thousands of Viruses from Human Metagenomes Reveals Hidden Associations with Chronic Diseases.</title>
        <authorList>
            <person name="Tisza M.J."/>
            <person name="Buck C.B."/>
        </authorList>
    </citation>
    <scope>NUCLEOTIDE SEQUENCE</scope>
    <source>
        <strain evidence="2">CtEJG5</strain>
    </source>
</reference>